<feature type="chain" id="PRO_5002869744" evidence="2">
    <location>
        <begin position="23"/>
        <end position="230"/>
    </location>
</feature>
<feature type="signal peptide" evidence="2">
    <location>
        <begin position="1"/>
        <end position="22"/>
    </location>
</feature>
<evidence type="ECO:0000313" key="4">
    <source>
        <dbReference type="Proteomes" id="UP000001449"/>
    </source>
</evidence>
<dbReference type="eggNOG" id="ENOG502QYM7">
    <property type="taxonomic scope" value="Eukaryota"/>
</dbReference>
<feature type="region of interest" description="Disordered" evidence="1">
    <location>
        <begin position="71"/>
        <end position="90"/>
    </location>
</feature>
<dbReference type="InParanoid" id="B8CCF5"/>
<feature type="region of interest" description="Disordered" evidence="1">
    <location>
        <begin position="43"/>
        <end position="65"/>
    </location>
</feature>
<gene>
    <name evidence="3" type="ORF">THAPSDRAFT_24853</name>
</gene>
<dbReference type="EMBL" id="CM000649">
    <property type="protein sequence ID" value="EED88764.1"/>
    <property type="molecule type" value="Genomic_DNA"/>
</dbReference>
<dbReference type="AlphaFoldDB" id="B8CCF5"/>
<reference evidence="3 4" key="1">
    <citation type="journal article" date="2004" name="Science">
        <title>The genome of the diatom Thalassiosira pseudonana: ecology, evolution, and metabolism.</title>
        <authorList>
            <person name="Armbrust E.V."/>
            <person name="Berges J.A."/>
            <person name="Bowler C."/>
            <person name="Green B.R."/>
            <person name="Martinez D."/>
            <person name="Putnam N.H."/>
            <person name="Zhou S."/>
            <person name="Allen A.E."/>
            <person name="Apt K.E."/>
            <person name="Bechner M."/>
            <person name="Brzezinski M.A."/>
            <person name="Chaal B.K."/>
            <person name="Chiovitti A."/>
            <person name="Davis A.K."/>
            <person name="Demarest M.S."/>
            <person name="Detter J.C."/>
            <person name="Glavina T."/>
            <person name="Goodstein D."/>
            <person name="Hadi M.Z."/>
            <person name="Hellsten U."/>
            <person name="Hildebrand M."/>
            <person name="Jenkins B.D."/>
            <person name="Jurka J."/>
            <person name="Kapitonov V.V."/>
            <person name="Kroger N."/>
            <person name="Lau W.W."/>
            <person name="Lane T.W."/>
            <person name="Larimer F.W."/>
            <person name="Lippmeier J.C."/>
            <person name="Lucas S."/>
            <person name="Medina M."/>
            <person name="Montsant A."/>
            <person name="Obornik M."/>
            <person name="Parker M.S."/>
            <person name="Palenik B."/>
            <person name="Pazour G.J."/>
            <person name="Richardson P.M."/>
            <person name="Rynearson T.A."/>
            <person name="Saito M.A."/>
            <person name="Schwartz D.C."/>
            <person name="Thamatrakoln K."/>
            <person name="Valentin K."/>
            <person name="Vardi A."/>
            <person name="Wilkerson F.P."/>
            <person name="Rokhsar D.S."/>
        </authorList>
    </citation>
    <scope>NUCLEOTIDE SEQUENCE [LARGE SCALE GENOMIC DNA]</scope>
    <source>
        <strain evidence="3 4">CCMP1335</strain>
    </source>
</reference>
<organism evidence="3 4">
    <name type="scientific">Thalassiosira pseudonana</name>
    <name type="common">Marine diatom</name>
    <name type="synonym">Cyclotella nana</name>
    <dbReference type="NCBI Taxonomy" id="35128"/>
    <lineage>
        <taxon>Eukaryota</taxon>
        <taxon>Sar</taxon>
        <taxon>Stramenopiles</taxon>
        <taxon>Ochrophyta</taxon>
        <taxon>Bacillariophyta</taxon>
        <taxon>Coscinodiscophyceae</taxon>
        <taxon>Thalassiosirophycidae</taxon>
        <taxon>Thalassiosirales</taxon>
        <taxon>Thalassiosiraceae</taxon>
        <taxon>Thalassiosira</taxon>
    </lineage>
</organism>
<dbReference type="RefSeq" id="XP_002293755.1">
    <property type="nucleotide sequence ID" value="XM_002293719.1"/>
</dbReference>
<dbReference type="PaxDb" id="35128-Thaps24853"/>
<keyword evidence="4" id="KW-1185">Reference proteome</keyword>
<evidence type="ECO:0000313" key="3">
    <source>
        <dbReference type="EMBL" id="EED88764.1"/>
    </source>
</evidence>
<evidence type="ECO:0000256" key="1">
    <source>
        <dbReference type="SAM" id="MobiDB-lite"/>
    </source>
</evidence>
<keyword evidence="2" id="KW-0732">Signal</keyword>
<evidence type="ECO:0000256" key="2">
    <source>
        <dbReference type="SAM" id="SignalP"/>
    </source>
</evidence>
<sequence>MARPKLGFLLLHVCTVLLVTCGFDGSHIVSVSAGASTSSAGSCSAGSDQPHCQQHQPEAASMATSRAACEASGSDQCDSPPSDDDVDTSAATTAVNSKFKTGDVIELYNPSSSDIQIVFPSLVKSKDPITGGYHVTKTTDGKEVKDIPEKFLHFYQAYDVGSEVLCNIGEFKPARPIVVRCTVLGYEPAAERGALVLQGQYSVKVHETKANEEYETKLSVWKLQRRLIPS</sequence>
<name>B8CCF5_THAPS</name>
<dbReference type="GeneID" id="7451240"/>
<protein>
    <submittedName>
        <fullName evidence="3">Uncharacterized protein</fullName>
    </submittedName>
</protein>
<reference evidence="3 4" key="2">
    <citation type="journal article" date="2008" name="Nature">
        <title>The Phaeodactylum genome reveals the evolutionary history of diatom genomes.</title>
        <authorList>
            <person name="Bowler C."/>
            <person name="Allen A.E."/>
            <person name="Badger J.H."/>
            <person name="Grimwood J."/>
            <person name="Jabbari K."/>
            <person name="Kuo A."/>
            <person name="Maheswari U."/>
            <person name="Martens C."/>
            <person name="Maumus F."/>
            <person name="Otillar R.P."/>
            <person name="Rayko E."/>
            <person name="Salamov A."/>
            <person name="Vandepoele K."/>
            <person name="Beszteri B."/>
            <person name="Gruber A."/>
            <person name="Heijde M."/>
            <person name="Katinka M."/>
            <person name="Mock T."/>
            <person name="Valentin K."/>
            <person name="Verret F."/>
            <person name="Berges J.A."/>
            <person name="Brownlee C."/>
            <person name="Cadoret J.P."/>
            <person name="Chiovitti A."/>
            <person name="Choi C.J."/>
            <person name="Coesel S."/>
            <person name="De Martino A."/>
            <person name="Detter J.C."/>
            <person name="Durkin C."/>
            <person name="Falciatore A."/>
            <person name="Fournet J."/>
            <person name="Haruta M."/>
            <person name="Huysman M.J."/>
            <person name="Jenkins B.D."/>
            <person name="Jiroutova K."/>
            <person name="Jorgensen R.E."/>
            <person name="Joubert Y."/>
            <person name="Kaplan A."/>
            <person name="Kroger N."/>
            <person name="Kroth P.G."/>
            <person name="La Roche J."/>
            <person name="Lindquist E."/>
            <person name="Lommer M."/>
            <person name="Martin-Jezequel V."/>
            <person name="Lopez P.J."/>
            <person name="Lucas S."/>
            <person name="Mangogna M."/>
            <person name="McGinnis K."/>
            <person name="Medlin L.K."/>
            <person name="Montsant A."/>
            <person name="Oudot-Le Secq M.P."/>
            <person name="Napoli C."/>
            <person name="Obornik M."/>
            <person name="Parker M.S."/>
            <person name="Petit J.L."/>
            <person name="Porcel B.M."/>
            <person name="Poulsen N."/>
            <person name="Robison M."/>
            <person name="Rychlewski L."/>
            <person name="Rynearson T.A."/>
            <person name="Schmutz J."/>
            <person name="Shapiro H."/>
            <person name="Siaut M."/>
            <person name="Stanley M."/>
            <person name="Sussman M.R."/>
            <person name="Taylor A.R."/>
            <person name="Vardi A."/>
            <person name="von Dassow P."/>
            <person name="Vyverman W."/>
            <person name="Willis A."/>
            <person name="Wyrwicz L.S."/>
            <person name="Rokhsar D.S."/>
            <person name="Weissenbach J."/>
            <person name="Armbrust E.V."/>
            <person name="Green B.R."/>
            <person name="Van de Peer Y."/>
            <person name="Grigoriev I.V."/>
        </authorList>
    </citation>
    <scope>NUCLEOTIDE SEQUENCE [LARGE SCALE GENOMIC DNA]</scope>
    <source>
        <strain evidence="3 4">CCMP1335</strain>
    </source>
</reference>
<dbReference type="KEGG" id="tps:THAPSDRAFT_24853"/>
<accession>B8CCF5</accession>
<proteinExistence type="predicted"/>
<dbReference type="Proteomes" id="UP000001449">
    <property type="component" value="Chromosome 14"/>
</dbReference>
<dbReference type="HOGENOM" id="CLU_1206913_0_0_1"/>